<dbReference type="EMBL" id="KN829218">
    <property type="protein sequence ID" value="KIK74036.1"/>
    <property type="molecule type" value="Genomic_DNA"/>
</dbReference>
<proteinExistence type="predicted"/>
<sequence length="113" mass="12629">LINSNSTLDFTDRFTRPDNHQACNGGSLRDVYKCKYHSDSGLKDVAVKALQFIQTKLEEDKETGVCSWLNKSSKSGGGFVTRTSSCPVLGHCHWLFPVCLCLFSVFVNGTWDY</sequence>
<protein>
    <submittedName>
        <fullName evidence="1">Uncharacterized protein</fullName>
    </submittedName>
</protein>
<dbReference type="HOGENOM" id="CLU_2134325_0_0_1"/>
<keyword evidence="2" id="KW-1185">Reference proteome</keyword>
<name>A0A0D0CSV3_9AGAM</name>
<evidence type="ECO:0000313" key="1">
    <source>
        <dbReference type="EMBL" id="KIK74036.1"/>
    </source>
</evidence>
<accession>A0A0D0CSV3</accession>
<organism evidence="1 2">
    <name type="scientific">Paxillus rubicundulus Ve08.2h10</name>
    <dbReference type="NCBI Taxonomy" id="930991"/>
    <lineage>
        <taxon>Eukaryota</taxon>
        <taxon>Fungi</taxon>
        <taxon>Dikarya</taxon>
        <taxon>Basidiomycota</taxon>
        <taxon>Agaricomycotina</taxon>
        <taxon>Agaricomycetes</taxon>
        <taxon>Agaricomycetidae</taxon>
        <taxon>Boletales</taxon>
        <taxon>Paxilineae</taxon>
        <taxon>Paxillaceae</taxon>
        <taxon>Paxillus</taxon>
    </lineage>
</organism>
<dbReference type="Proteomes" id="UP000054538">
    <property type="component" value="Unassembled WGS sequence"/>
</dbReference>
<gene>
    <name evidence="1" type="ORF">PAXRUDRAFT_176865</name>
</gene>
<dbReference type="InParanoid" id="A0A0D0CSV3"/>
<dbReference type="OrthoDB" id="2683818at2759"/>
<reference evidence="1 2" key="1">
    <citation type="submission" date="2014-04" db="EMBL/GenBank/DDBJ databases">
        <authorList>
            <consortium name="DOE Joint Genome Institute"/>
            <person name="Kuo A."/>
            <person name="Kohler A."/>
            <person name="Jargeat P."/>
            <person name="Nagy L.G."/>
            <person name="Floudas D."/>
            <person name="Copeland A."/>
            <person name="Barry K.W."/>
            <person name="Cichocki N."/>
            <person name="Veneault-Fourrey C."/>
            <person name="LaButti K."/>
            <person name="Lindquist E.A."/>
            <person name="Lipzen A."/>
            <person name="Lundell T."/>
            <person name="Morin E."/>
            <person name="Murat C."/>
            <person name="Sun H."/>
            <person name="Tunlid A."/>
            <person name="Henrissat B."/>
            <person name="Grigoriev I.V."/>
            <person name="Hibbett D.S."/>
            <person name="Martin F."/>
            <person name="Nordberg H.P."/>
            <person name="Cantor M.N."/>
            <person name="Hua S.X."/>
        </authorList>
    </citation>
    <scope>NUCLEOTIDE SEQUENCE [LARGE SCALE GENOMIC DNA]</scope>
    <source>
        <strain evidence="1 2">Ve08.2h10</strain>
    </source>
</reference>
<reference evidence="2" key="2">
    <citation type="submission" date="2015-01" db="EMBL/GenBank/DDBJ databases">
        <title>Evolutionary Origins and Diversification of the Mycorrhizal Mutualists.</title>
        <authorList>
            <consortium name="DOE Joint Genome Institute"/>
            <consortium name="Mycorrhizal Genomics Consortium"/>
            <person name="Kohler A."/>
            <person name="Kuo A."/>
            <person name="Nagy L.G."/>
            <person name="Floudas D."/>
            <person name="Copeland A."/>
            <person name="Barry K.W."/>
            <person name="Cichocki N."/>
            <person name="Veneault-Fourrey C."/>
            <person name="LaButti K."/>
            <person name="Lindquist E.A."/>
            <person name="Lipzen A."/>
            <person name="Lundell T."/>
            <person name="Morin E."/>
            <person name="Murat C."/>
            <person name="Riley R."/>
            <person name="Ohm R."/>
            <person name="Sun H."/>
            <person name="Tunlid A."/>
            <person name="Henrissat B."/>
            <person name="Grigoriev I.V."/>
            <person name="Hibbett D.S."/>
            <person name="Martin F."/>
        </authorList>
    </citation>
    <scope>NUCLEOTIDE SEQUENCE [LARGE SCALE GENOMIC DNA]</scope>
    <source>
        <strain evidence="2">Ve08.2h10</strain>
    </source>
</reference>
<dbReference type="AlphaFoldDB" id="A0A0D0CSV3"/>
<evidence type="ECO:0000313" key="2">
    <source>
        <dbReference type="Proteomes" id="UP000054538"/>
    </source>
</evidence>
<feature type="non-terminal residue" evidence="1">
    <location>
        <position position="113"/>
    </location>
</feature>